<organism evidence="2 3">
    <name type="scientific">Calocera viscosa (strain TUFC12733)</name>
    <dbReference type="NCBI Taxonomy" id="1330018"/>
    <lineage>
        <taxon>Eukaryota</taxon>
        <taxon>Fungi</taxon>
        <taxon>Dikarya</taxon>
        <taxon>Basidiomycota</taxon>
        <taxon>Agaricomycotina</taxon>
        <taxon>Dacrymycetes</taxon>
        <taxon>Dacrymycetales</taxon>
        <taxon>Dacrymycetaceae</taxon>
        <taxon>Calocera</taxon>
    </lineage>
</organism>
<evidence type="ECO:0000256" key="1">
    <source>
        <dbReference type="SAM" id="MobiDB-lite"/>
    </source>
</evidence>
<feature type="region of interest" description="Disordered" evidence="1">
    <location>
        <begin position="25"/>
        <end position="71"/>
    </location>
</feature>
<gene>
    <name evidence="2" type="ORF">CALVIDRAFT_22961</name>
</gene>
<feature type="compositionally biased region" description="Basic residues" evidence="1">
    <location>
        <begin position="391"/>
        <end position="405"/>
    </location>
</feature>
<feature type="compositionally biased region" description="Basic residues" evidence="1">
    <location>
        <begin position="330"/>
        <end position="340"/>
    </location>
</feature>
<proteinExistence type="predicted"/>
<keyword evidence="3" id="KW-1185">Reference proteome</keyword>
<dbReference type="OrthoDB" id="2536714at2759"/>
<feature type="compositionally biased region" description="Basic and acidic residues" evidence="1">
    <location>
        <begin position="42"/>
        <end position="51"/>
    </location>
</feature>
<protein>
    <submittedName>
        <fullName evidence="2">Uncharacterized protein</fullName>
    </submittedName>
</protein>
<sequence>MTPQLVRSLLFLPLYDPQADYVWYPQPHHHRPPPSSMPDLTHQQDHRDPRKLYPSGLANGRPAPLHRRGTSSKYESLEDLLLEHGYKDVRVVTPLTERDRQRHASGGKERKASLASLLVGSGAQRRSGGVVLDAHGPGQQTSAVDLLRSLVSGFSMPSPSSAPTPQPTLPPSPSPRPRARQAAPLSPTPQRATKPLSFLATDPYARTPTRPGKLHHARSTPQIRRPLTPLTNRSGGSGTSARSYTPGTPSTPQPARPVITPTRVQCRSHSHARRRARTPTPGTPSAAPPSPDSPSSPLLLSPSPPSSPTLAPRQTRRLKPPIPVSPHAAPSRHRSIRSLRAHLATAVREQRRRGSESPEPDFSDPGMLREGSLMDGEGEETMGDEDEVWKGSRRGTRGPEKRRRTGLPWAWK</sequence>
<feature type="region of interest" description="Disordered" evidence="1">
    <location>
        <begin position="154"/>
        <end position="412"/>
    </location>
</feature>
<evidence type="ECO:0000313" key="3">
    <source>
        <dbReference type="Proteomes" id="UP000076738"/>
    </source>
</evidence>
<feature type="region of interest" description="Disordered" evidence="1">
    <location>
        <begin position="93"/>
        <end position="113"/>
    </location>
</feature>
<feature type="compositionally biased region" description="Acidic residues" evidence="1">
    <location>
        <begin position="376"/>
        <end position="387"/>
    </location>
</feature>
<dbReference type="Proteomes" id="UP000076738">
    <property type="component" value="Unassembled WGS sequence"/>
</dbReference>
<feature type="compositionally biased region" description="Pro residues" evidence="1">
    <location>
        <begin position="160"/>
        <end position="176"/>
    </location>
</feature>
<evidence type="ECO:0000313" key="2">
    <source>
        <dbReference type="EMBL" id="KZO98481.1"/>
    </source>
</evidence>
<accession>A0A167P751</accession>
<feature type="compositionally biased region" description="Basic residues" evidence="1">
    <location>
        <begin position="266"/>
        <end position="277"/>
    </location>
</feature>
<feature type="compositionally biased region" description="Polar residues" evidence="1">
    <location>
        <begin position="229"/>
        <end position="248"/>
    </location>
</feature>
<name>A0A167P751_CALVF</name>
<dbReference type="EMBL" id="KV417275">
    <property type="protein sequence ID" value="KZO98481.1"/>
    <property type="molecule type" value="Genomic_DNA"/>
</dbReference>
<reference evidence="2 3" key="1">
    <citation type="journal article" date="2016" name="Mol. Biol. Evol.">
        <title>Comparative Genomics of Early-Diverging Mushroom-Forming Fungi Provides Insights into the Origins of Lignocellulose Decay Capabilities.</title>
        <authorList>
            <person name="Nagy L.G."/>
            <person name="Riley R."/>
            <person name="Tritt A."/>
            <person name="Adam C."/>
            <person name="Daum C."/>
            <person name="Floudas D."/>
            <person name="Sun H."/>
            <person name="Yadav J.S."/>
            <person name="Pangilinan J."/>
            <person name="Larsson K.H."/>
            <person name="Matsuura K."/>
            <person name="Barry K."/>
            <person name="Labutti K."/>
            <person name="Kuo R."/>
            <person name="Ohm R.A."/>
            <person name="Bhattacharya S.S."/>
            <person name="Shirouzu T."/>
            <person name="Yoshinaga Y."/>
            <person name="Martin F.M."/>
            <person name="Grigoriev I.V."/>
            <person name="Hibbett D.S."/>
        </authorList>
    </citation>
    <scope>NUCLEOTIDE SEQUENCE [LARGE SCALE GENOMIC DNA]</scope>
    <source>
        <strain evidence="2 3">TUFC12733</strain>
    </source>
</reference>
<feature type="compositionally biased region" description="Basic and acidic residues" evidence="1">
    <location>
        <begin position="93"/>
        <end position="112"/>
    </location>
</feature>
<dbReference type="AlphaFoldDB" id="A0A167P751"/>